<feature type="transmembrane region" description="Helical" evidence="2">
    <location>
        <begin position="445"/>
        <end position="462"/>
    </location>
</feature>
<feature type="compositionally biased region" description="Pro residues" evidence="1">
    <location>
        <begin position="591"/>
        <end position="600"/>
    </location>
</feature>
<comment type="caution">
    <text evidence="3">The sequence shown here is derived from an EMBL/GenBank/DDBJ whole genome shotgun (WGS) entry which is preliminary data.</text>
</comment>
<feature type="transmembrane region" description="Helical" evidence="2">
    <location>
        <begin position="420"/>
        <end position="439"/>
    </location>
</feature>
<name>A0A4Q1C4V5_9BACT</name>
<feature type="transmembrane region" description="Helical" evidence="2">
    <location>
        <begin position="355"/>
        <end position="373"/>
    </location>
</feature>
<accession>A0A4Q1C4V5</accession>
<keyword evidence="2" id="KW-0812">Transmembrane</keyword>
<evidence type="ECO:0000313" key="3">
    <source>
        <dbReference type="EMBL" id="RXK53458.1"/>
    </source>
</evidence>
<reference evidence="3 4" key="1">
    <citation type="submission" date="2019-01" db="EMBL/GenBank/DDBJ databases">
        <title>Lacunisphaera sp. strain TWA-58.</title>
        <authorList>
            <person name="Chen W.-M."/>
        </authorList>
    </citation>
    <scope>NUCLEOTIDE SEQUENCE [LARGE SCALE GENOMIC DNA]</scope>
    <source>
        <strain evidence="3 4">TWA-58</strain>
    </source>
</reference>
<keyword evidence="2" id="KW-0472">Membrane</keyword>
<feature type="transmembrane region" description="Helical" evidence="2">
    <location>
        <begin position="20"/>
        <end position="37"/>
    </location>
</feature>
<gene>
    <name evidence="3" type="ORF">ESB00_17345</name>
</gene>
<feature type="transmembrane region" description="Helical" evidence="2">
    <location>
        <begin position="289"/>
        <end position="308"/>
    </location>
</feature>
<proteinExistence type="predicted"/>
<feature type="transmembrane region" description="Helical" evidence="2">
    <location>
        <begin position="388"/>
        <end position="408"/>
    </location>
</feature>
<dbReference type="Proteomes" id="UP000290218">
    <property type="component" value="Unassembled WGS sequence"/>
</dbReference>
<keyword evidence="4" id="KW-1185">Reference proteome</keyword>
<feature type="transmembrane region" description="Helical" evidence="2">
    <location>
        <begin position="175"/>
        <end position="193"/>
    </location>
</feature>
<sequence>MSVPPESQSLRMAVPWPRLGAFVGAGLAAGYLGFVCFTPEESRQILRQGGYYFILTTFSLWLWSLWQARDPDQPETDECMTRTDWLLALGAIGLMTGLALAHETFRSKILYDEYVLQSTAYNLHYFRDNSAMVRGYELQGIFLSTDSYVDKRPVFFSFLLATVHDLTGFRTQNVFWLNAALCAGALALVWRIGWRLNRRLGGVLAVVLLGSLPLFAQNATGAGMELLNLGMLLVALHAARAWLTRPDETRLSVFVLSMVLFCQSRYESAAYVLPAALAIALGWWRARRIVLSFSAVAAPLLLVPVALLQKVISSSPVMWELKQNQTTRFSVEYLAENLSGAWGFFSSTGIAHGNSLLLGALGAAALGWIGWRLVRCVRLPGFLNPDRWALLLFGGGILGVTSLIMFYYWAALNDPMASRFALPFHLLLVLAVVVAAASLDRRWPVSRVLLVLAGLFTLGSAVPKQAYHFYSHIGNDELEWERRFVASRPAGSRLIVSNKSTLPWLIEKTPSILLERSRAVADRLAWQLGMPDFQEILVTQSLRPTTREGDYEIEPGDALPEWFKTEPLAERRFGTKLARISRLVAVDLPPDFKPSTPPPMVSGEAGAGRSPN</sequence>
<evidence type="ECO:0000256" key="1">
    <source>
        <dbReference type="SAM" id="MobiDB-lite"/>
    </source>
</evidence>
<dbReference type="OrthoDB" id="188880at2"/>
<organism evidence="3 4">
    <name type="scientific">Oleiharenicola lentus</name>
    <dbReference type="NCBI Taxonomy" id="2508720"/>
    <lineage>
        <taxon>Bacteria</taxon>
        <taxon>Pseudomonadati</taxon>
        <taxon>Verrucomicrobiota</taxon>
        <taxon>Opitutia</taxon>
        <taxon>Opitutales</taxon>
        <taxon>Opitutaceae</taxon>
        <taxon>Oleiharenicola</taxon>
    </lineage>
</organism>
<evidence type="ECO:0000313" key="4">
    <source>
        <dbReference type="Proteomes" id="UP000290218"/>
    </source>
</evidence>
<dbReference type="RefSeq" id="WP_129049112.1">
    <property type="nucleotide sequence ID" value="NZ_SDHX01000002.1"/>
</dbReference>
<keyword evidence="2" id="KW-1133">Transmembrane helix</keyword>
<feature type="transmembrane region" description="Helical" evidence="2">
    <location>
        <begin position="85"/>
        <end position="101"/>
    </location>
</feature>
<dbReference type="AlphaFoldDB" id="A0A4Q1C4V5"/>
<feature type="region of interest" description="Disordered" evidence="1">
    <location>
        <begin position="588"/>
        <end position="612"/>
    </location>
</feature>
<dbReference type="EMBL" id="SDHX01000002">
    <property type="protein sequence ID" value="RXK53458.1"/>
    <property type="molecule type" value="Genomic_DNA"/>
</dbReference>
<evidence type="ECO:0000256" key="2">
    <source>
        <dbReference type="SAM" id="Phobius"/>
    </source>
</evidence>
<protein>
    <submittedName>
        <fullName evidence="3">Uncharacterized protein</fullName>
    </submittedName>
</protein>
<feature type="transmembrane region" description="Helical" evidence="2">
    <location>
        <begin position="49"/>
        <end position="65"/>
    </location>
</feature>